<dbReference type="AlphaFoldDB" id="A0A1G7K0E7"/>
<dbReference type="RefSeq" id="WP_090044271.1">
    <property type="nucleotide sequence ID" value="NZ_FNCC01000001.1"/>
</dbReference>
<dbReference type="OrthoDB" id="3692045at2"/>
<keyword evidence="1" id="KW-1133">Transmembrane helix</keyword>
<evidence type="ECO:0008006" key="4">
    <source>
        <dbReference type="Google" id="ProtNLM"/>
    </source>
</evidence>
<protein>
    <recommendedName>
        <fullName evidence="4">DUF1761 domain-containing protein</fullName>
    </recommendedName>
</protein>
<feature type="transmembrane region" description="Helical" evidence="1">
    <location>
        <begin position="12"/>
        <end position="31"/>
    </location>
</feature>
<evidence type="ECO:0000313" key="3">
    <source>
        <dbReference type="Proteomes" id="UP000199623"/>
    </source>
</evidence>
<evidence type="ECO:0000256" key="1">
    <source>
        <dbReference type="SAM" id="Phobius"/>
    </source>
</evidence>
<organism evidence="2 3">
    <name type="scientific">Lentzea fradiae</name>
    <dbReference type="NCBI Taxonomy" id="200378"/>
    <lineage>
        <taxon>Bacteria</taxon>
        <taxon>Bacillati</taxon>
        <taxon>Actinomycetota</taxon>
        <taxon>Actinomycetes</taxon>
        <taxon>Pseudonocardiales</taxon>
        <taxon>Pseudonocardiaceae</taxon>
        <taxon>Lentzea</taxon>
    </lineage>
</organism>
<name>A0A1G7K0E7_9PSEU</name>
<dbReference type="Proteomes" id="UP000199623">
    <property type="component" value="Unassembled WGS sequence"/>
</dbReference>
<dbReference type="InterPro" id="IPR013879">
    <property type="entry name" value="DUF1761"/>
</dbReference>
<keyword evidence="1" id="KW-0812">Transmembrane</keyword>
<feature type="transmembrane region" description="Helical" evidence="1">
    <location>
        <begin position="83"/>
        <end position="104"/>
    </location>
</feature>
<keyword evidence="3" id="KW-1185">Reference proteome</keyword>
<feature type="transmembrane region" description="Helical" evidence="1">
    <location>
        <begin position="116"/>
        <end position="140"/>
    </location>
</feature>
<evidence type="ECO:0000313" key="2">
    <source>
        <dbReference type="EMBL" id="SDF30554.1"/>
    </source>
</evidence>
<keyword evidence="1" id="KW-0472">Membrane</keyword>
<sequence>MSLTVLGDLNWFAVVVATIAYFALGVVWYAEYAFGRAWQRASGWDLSPPEKVGVTTVLVPLGTCFVLTLVTAMLGAASGTDNIMEGILLGLVIGVGIALPVRFVTGAHDMTKPAPMTFAAIGAGYHVVGLSLAGAILGLWR</sequence>
<dbReference type="EMBL" id="FNCC01000001">
    <property type="protein sequence ID" value="SDF30554.1"/>
    <property type="molecule type" value="Genomic_DNA"/>
</dbReference>
<dbReference type="STRING" id="200378.SAMN05216553_1018"/>
<accession>A0A1G7K0E7</accession>
<reference evidence="3" key="1">
    <citation type="submission" date="2016-10" db="EMBL/GenBank/DDBJ databases">
        <authorList>
            <person name="Varghese N."/>
            <person name="Submissions S."/>
        </authorList>
    </citation>
    <scope>NUCLEOTIDE SEQUENCE [LARGE SCALE GENOMIC DNA]</scope>
    <source>
        <strain evidence="3">CGMCC 4.3506</strain>
    </source>
</reference>
<proteinExistence type="predicted"/>
<gene>
    <name evidence="2" type="ORF">SAMN05216553_1018</name>
</gene>
<dbReference type="Pfam" id="PF08570">
    <property type="entry name" value="DUF1761"/>
    <property type="match status" value="1"/>
</dbReference>
<feature type="transmembrane region" description="Helical" evidence="1">
    <location>
        <begin position="52"/>
        <end position="77"/>
    </location>
</feature>